<feature type="non-terminal residue" evidence="2">
    <location>
        <position position="1"/>
    </location>
</feature>
<accession>A0A643L7G0</accession>
<organism evidence="2">
    <name type="scientific">Bacteroides ovatus</name>
    <dbReference type="NCBI Taxonomy" id="28116"/>
    <lineage>
        <taxon>Bacteria</taxon>
        <taxon>Pseudomonadati</taxon>
        <taxon>Bacteroidota</taxon>
        <taxon>Bacteroidia</taxon>
        <taxon>Bacteroidales</taxon>
        <taxon>Bacteroidaceae</taxon>
        <taxon>Bacteroides</taxon>
    </lineage>
</organism>
<dbReference type="SUPFAM" id="SSF50969">
    <property type="entry name" value="YVTN repeat-like/Quinoprotein amine dehydrogenase"/>
    <property type="match status" value="1"/>
</dbReference>
<name>A0A643L7G0_BACOV</name>
<protein>
    <recommendedName>
        <fullName evidence="3">6-bladed beta-propeller</fullName>
    </recommendedName>
</protein>
<comment type="caution">
    <text evidence="2">The sequence shown here is derived from an EMBL/GenBank/DDBJ whole genome shotgun (WGS) entry which is preliminary data.</text>
</comment>
<evidence type="ECO:0000313" key="1">
    <source>
        <dbReference type="EMBL" id="KAA4608172.1"/>
    </source>
</evidence>
<dbReference type="AlphaFoldDB" id="A0A643L7G0"/>
<dbReference type="EMBL" id="VWGC01000085">
    <property type="protein sequence ID" value="KAB1300925.1"/>
    <property type="molecule type" value="Genomic_DNA"/>
</dbReference>
<reference evidence="2" key="1">
    <citation type="journal article" date="2019" name="Nat. Med.">
        <title>A library of human gut bacterial isolates paired with longitudinal multiomics data enables mechanistic microbiome research.</title>
        <authorList>
            <person name="Poyet M."/>
            <person name="Groussin M."/>
            <person name="Gibbons S.M."/>
            <person name="Avila-Pacheco J."/>
            <person name="Jiang X."/>
            <person name="Kearney S.M."/>
            <person name="Perrotta A.R."/>
            <person name="Berdy B."/>
            <person name="Zhao S."/>
            <person name="Lieberman T.D."/>
            <person name="Swanson P.K."/>
            <person name="Smith M."/>
            <person name="Roesemann S."/>
            <person name="Alexander J.E."/>
            <person name="Rich S.A."/>
            <person name="Livny J."/>
            <person name="Vlamakis H."/>
            <person name="Clish C."/>
            <person name="Bullock K."/>
            <person name="Deik A."/>
            <person name="Scott J."/>
            <person name="Pierce K.A."/>
            <person name="Xavier R.J."/>
            <person name="Alm E.J."/>
        </authorList>
    </citation>
    <scope>NUCLEOTIDE SEQUENCE</scope>
    <source>
        <strain evidence="1">BIOML-A21</strain>
        <strain evidence="2">BIOML-A28</strain>
    </source>
</reference>
<evidence type="ECO:0008006" key="3">
    <source>
        <dbReference type="Google" id="ProtNLM"/>
    </source>
</evidence>
<dbReference type="EMBL" id="VWFV01000088">
    <property type="protein sequence ID" value="KAA4608172.1"/>
    <property type="molecule type" value="Genomic_DNA"/>
</dbReference>
<evidence type="ECO:0000313" key="2">
    <source>
        <dbReference type="EMBL" id="KAB1300925.1"/>
    </source>
</evidence>
<dbReference type="RefSeq" id="WP_149959077.1">
    <property type="nucleotide sequence ID" value="NZ_JAQNWI010000135.1"/>
</dbReference>
<sequence length="237" mass="26492">TLDANKSELTRLDFSSSGDSLLRDEAVTLDEDILRPLDFAIYNDSMFIIPDYSGENRLCRVNCNGKLIDKIGIIPTIDEKALENARPALAQAWRSFLDYNPNNGILAVVTQLGEVLEVYNLKDSTHVVRIGEYGEPEFKISDGYGIPTGIMGFSDVQVTDSAIYTVFHGTPFKEIARQSGRLLDGGKYIYVFSLKGEPLCKYVLDHYIYGIWVDEATKTIIATDVNNDEPILKFNFG</sequence>
<dbReference type="InterPro" id="IPR011044">
    <property type="entry name" value="Quino_amine_DH_bsu"/>
</dbReference>
<proteinExistence type="predicted"/>
<dbReference type="Pfam" id="PF15869">
    <property type="entry name" value="TolB_like"/>
    <property type="match status" value="1"/>
</dbReference>
<gene>
    <name evidence="2" type="ORF">F3B57_26950</name>
    <name evidence="1" type="ORF">F3C24_26715</name>
</gene>